<dbReference type="STRING" id="380244.SAMN05216298_4321"/>
<dbReference type="EMBL" id="FNGF01000006">
    <property type="protein sequence ID" value="SDL54906.1"/>
    <property type="molecule type" value="Genomic_DNA"/>
</dbReference>
<keyword evidence="2" id="KW-0472">Membrane</keyword>
<name>A0A1G9KZA6_9ACTN</name>
<evidence type="ECO:0008006" key="5">
    <source>
        <dbReference type="Google" id="ProtNLM"/>
    </source>
</evidence>
<accession>A0A1G9KZA6</accession>
<feature type="compositionally biased region" description="Basic and acidic residues" evidence="1">
    <location>
        <begin position="18"/>
        <end position="28"/>
    </location>
</feature>
<gene>
    <name evidence="3" type="ORF">SAMN05216298_4321</name>
</gene>
<organism evidence="3 4">
    <name type="scientific">Glycomyces sambucus</name>
    <dbReference type="NCBI Taxonomy" id="380244"/>
    <lineage>
        <taxon>Bacteria</taxon>
        <taxon>Bacillati</taxon>
        <taxon>Actinomycetota</taxon>
        <taxon>Actinomycetes</taxon>
        <taxon>Glycomycetales</taxon>
        <taxon>Glycomycetaceae</taxon>
        <taxon>Glycomyces</taxon>
    </lineage>
</organism>
<evidence type="ECO:0000256" key="1">
    <source>
        <dbReference type="SAM" id="MobiDB-lite"/>
    </source>
</evidence>
<evidence type="ECO:0000313" key="4">
    <source>
        <dbReference type="Proteomes" id="UP000198662"/>
    </source>
</evidence>
<reference evidence="4" key="1">
    <citation type="submission" date="2016-10" db="EMBL/GenBank/DDBJ databases">
        <authorList>
            <person name="Varghese N."/>
            <person name="Submissions S."/>
        </authorList>
    </citation>
    <scope>NUCLEOTIDE SEQUENCE [LARGE SCALE GENOMIC DNA]</scope>
    <source>
        <strain evidence="4">CGMCC 4.3147</strain>
    </source>
</reference>
<sequence>MIAVPHRAAAILPTTPDARARSDPRPHLDPNAPPRTRSARTGSGAPLHFGAVISLDPATLSFLALILIAGLVALVVVLRRRSAPTRAPGGPRLDAAPPAGGPQTGERWLADVPFEDEPRRSKERPVLVIGYSGRGHWVLKCTTQAPREAEWRVLVPANRWDPPADKDGYVDLVPYHLPKGRFDHSFGSLGDAGLYRKITGRLRWDRAVDFTR</sequence>
<proteinExistence type="predicted"/>
<dbReference type="Proteomes" id="UP000198662">
    <property type="component" value="Unassembled WGS sequence"/>
</dbReference>
<keyword evidence="2" id="KW-0812">Transmembrane</keyword>
<protein>
    <recommendedName>
        <fullName evidence="5">PemK-like, MazF-like toxin of type II toxin-antitoxin system</fullName>
    </recommendedName>
</protein>
<feature type="transmembrane region" description="Helical" evidence="2">
    <location>
        <begin position="58"/>
        <end position="78"/>
    </location>
</feature>
<keyword evidence="4" id="KW-1185">Reference proteome</keyword>
<feature type="region of interest" description="Disordered" evidence="1">
    <location>
        <begin position="84"/>
        <end position="107"/>
    </location>
</feature>
<keyword evidence="2" id="KW-1133">Transmembrane helix</keyword>
<feature type="region of interest" description="Disordered" evidence="1">
    <location>
        <begin position="12"/>
        <end position="42"/>
    </location>
</feature>
<evidence type="ECO:0000256" key="2">
    <source>
        <dbReference type="SAM" id="Phobius"/>
    </source>
</evidence>
<dbReference type="AlphaFoldDB" id="A0A1G9KZA6"/>
<evidence type="ECO:0000313" key="3">
    <source>
        <dbReference type="EMBL" id="SDL54906.1"/>
    </source>
</evidence>